<accession>A0A0A9BQI2</accession>
<name>A0A0A9BQI2_ARUDO</name>
<reference evidence="2" key="2">
    <citation type="journal article" date="2015" name="Data Brief">
        <title>Shoot transcriptome of the giant reed, Arundo donax.</title>
        <authorList>
            <person name="Barrero R.A."/>
            <person name="Guerrero F.D."/>
            <person name="Moolhuijzen P."/>
            <person name="Goolsby J.A."/>
            <person name="Tidwell J."/>
            <person name="Bellgard S.E."/>
            <person name="Bellgard M.I."/>
        </authorList>
    </citation>
    <scope>NUCLEOTIDE SEQUENCE</scope>
    <source>
        <tissue evidence="2">Shoot tissue taken approximately 20 cm above the soil surface</tissue>
    </source>
</reference>
<sequence>MREEDAPLPMPKREGNRRRTGKGATARFVPPPPGKGAAPLNLRRGAARGR</sequence>
<feature type="region of interest" description="Disordered" evidence="1">
    <location>
        <begin position="1"/>
        <end position="50"/>
    </location>
</feature>
<evidence type="ECO:0000256" key="1">
    <source>
        <dbReference type="SAM" id="MobiDB-lite"/>
    </source>
</evidence>
<evidence type="ECO:0000313" key="2">
    <source>
        <dbReference type="EMBL" id="JAD63480.1"/>
    </source>
</evidence>
<proteinExistence type="predicted"/>
<dbReference type="EMBL" id="GBRH01234415">
    <property type="protein sequence ID" value="JAD63480.1"/>
    <property type="molecule type" value="Transcribed_RNA"/>
</dbReference>
<dbReference type="AlphaFoldDB" id="A0A0A9BQI2"/>
<reference evidence="2" key="1">
    <citation type="submission" date="2014-09" db="EMBL/GenBank/DDBJ databases">
        <authorList>
            <person name="Magalhaes I.L.F."/>
            <person name="Oliveira U."/>
            <person name="Santos F.R."/>
            <person name="Vidigal T.H.D.A."/>
            <person name="Brescovit A.D."/>
            <person name="Santos A.J."/>
        </authorList>
    </citation>
    <scope>NUCLEOTIDE SEQUENCE</scope>
    <source>
        <tissue evidence="2">Shoot tissue taken approximately 20 cm above the soil surface</tissue>
    </source>
</reference>
<organism evidence="2">
    <name type="scientific">Arundo donax</name>
    <name type="common">Giant reed</name>
    <name type="synonym">Donax arundinaceus</name>
    <dbReference type="NCBI Taxonomy" id="35708"/>
    <lineage>
        <taxon>Eukaryota</taxon>
        <taxon>Viridiplantae</taxon>
        <taxon>Streptophyta</taxon>
        <taxon>Embryophyta</taxon>
        <taxon>Tracheophyta</taxon>
        <taxon>Spermatophyta</taxon>
        <taxon>Magnoliopsida</taxon>
        <taxon>Liliopsida</taxon>
        <taxon>Poales</taxon>
        <taxon>Poaceae</taxon>
        <taxon>PACMAD clade</taxon>
        <taxon>Arundinoideae</taxon>
        <taxon>Arundineae</taxon>
        <taxon>Arundo</taxon>
    </lineage>
</organism>
<protein>
    <submittedName>
        <fullName evidence="2">Uncharacterized protein</fullName>
    </submittedName>
</protein>